<comment type="caution">
    <text evidence="2">The sequence shown here is derived from an EMBL/GenBank/DDBJ whole genome shotgun (WGS) entry which is preliminary data.</text>
</comment>
<dbReference type="RefSeq" id="WP_196474933.1">
    <property type="nucleotide sequence ID" value="NZ_JACFYX020000007.1"/>
</dbReference>
<evidence type="ECO:0000313" key="2">
    <source>
        <dbReference type="EMBL" id="MBG0835460.1"/>
    </source>
</evidence>
<dbReference type="PANTHER" id="PTHR36180">
    <property type="entry name" value="DNA-BINDING PROTEIN-RELATED-RELATED"/>
    <property type="match status" value="1"/>
</dbReference>
<name>A0A931D186_9PSED</name>
<dbReference type="Proteomes" id="UP000596932">
    <property type="component" value="Unassembled WGS sequence"/>
</dbReference>
<gene>
    <name evidence="2" type="ORF">H3221_10090</name>
</gene>
<dbReference type="SMART" id="SM01040">
    <property type="entry name" value="Bro-N"/>
    <property type="match status" value="1"/>
</dbReference>
<dbReference type="AlphaFoldDB" id="A0A931D186"/>
<feature type="domain" description="Bro-N" evidence="1">
    <location>
        <begin position="13"/>
        <end position="117"/>
    </location>
</feature>
<keyword evidence="3" id="KW-1185">Reference proteome</keyword>
<dbReference type="InterPro" id="IPR003497">
    <property type="entry name" value="BRO_N_domain"/>
</dbReference>
<sequence length="259" mass="29516">MNTTAIDAVGNVQEQTAQVFQFKQQQDVRAVMIDGEPWFYAMDVCSAVGLSDTNKALLGLDDDEKREHEQYSGSGRKPLLINESGLYSLILRSRKPEAKAFKKWVTAEVLPAIRKYGMYLHAPAMRPALTKEQWRQIDMKIHMMTASWAFGNHSKNWIYNHMRVAFQVARFEDVPADQFDVVMQMINSKYSACSDFTDALMQLRDWFEKEVLGGGHPWTPTIKAKLTKQLKRQVILPPKTDWLALAKMVDDAAEGRTAA</sequence>
<dbReference type="Pfam" id="PF02498">
    <property type="entry name" value="Bro-N"/>
    <property type="match status" value="1"/>
</dbReference>
<dbReference type="EMBL" id="JACFYX010000008">
    <property type="protein sequence ID" value="MBG0835460.1"/>
    <property type="molecule type" value="Genomic_DNA"/>
</dbReference>
<dbReference type="PANTHER" id="PTHR36180:SF2">
    <property type="entry name" value="BRO FAMILY PROTEIN"/>
    <property type="match status" value="1"/>
</dbReference>
<accession>A0A931D186</accession>
<dbReference type="PROSITE" id="PS51750">
    <property type="entry name" value="BRO_N"/>
    <property type="match status" value="1"/>
</dbReference>
<evidence type="ECO:0000259" key="1">
    <source>
        <dbReference type="PROSITE" id="PS51750"/>
    </source>
</evidence>
<organism evidence="2 3">
    <name type="scientific">Pseudomonas chaetocerotis</name>
    <dbReference type="NCBI Taxonomy" id="2758695"/>
    <lineage>
        <taxon>Bacteria</taxon>
        <taxon>Pseudomonadati</taxon>
        <taxon>Pseudomonadota</taxon>
        <taxon>Gammaproteobacteria</taxon>
        <taxon>Pseudomonadales</taxon>
        <taxon>Pseudomonadaceae</taxon>
        <taxon>Pseudomonas</taxon>
    </lineage>
</organism>
<protein>
    <recommendedName>
        <fullName evidence="1">Bro-N domain-containing protein</fullName>
    </recommendedName>
</protein>
<reference evidence="2" key="1">
    <citation type="submission" date="2020-07" db="EMBL/GenBank/DDBJ databases">
        <title>Pseudomonas chaetoceroseae sp. nov., a new member of the Pseudomonas oleovorans group isolated from a culture of Chaetoceros calcitrans.</title>
        <authorList>
            <person name="Girard L."/>
            <person name="Lood C."/>
            <person name="De Mot R."/>
            <person name="Baudart J."/>
        </authorList>
    </citation>
    <scope>NUCLEOTIDE SEQUENCE</scope>
    <source>
        <strain evidence="2">536</strain>
    </source>
</reference>
<proteinExistence type="predicted"/>
<evidence type="ECO:0000313" key="3">
    <source>
        <dbReference type="Proteomes" id="UP000596932"/>
    </source>
</evidence>